<dbReference type="Proteomes" id="UP000283509">
    <property type="component" value="Unassembled WGS sequence"/>
</dbReference>
<dbReference type="Pfam" id="PF00168">
    <property type="entry name" value="C2"/>
    <property type="match status" value="1"/>
</dbReference>
<dbReference type="SUPFAM" id="SSF49562">
    <property type="entry name" value="C2 domain (Calcium/lipid-binding domain, CaLB)"/>
    <property type="match status" value="1"/>
</dbReference>
<evidence type="ECO:0000256" key="2">
    <source>
        <dbReference type="ARBA" id="ARBA00034103"/>
    </source>
</evidence>
<feature type="region of interest" description="Disordered" evidence="3">
    <location>
        <begin position="70"/>
        <end position="282"/>
    </location>
</feature>
<dbReference type="GO" id="GO:0050806">
    <property type="term" value="P:positive regulation of synaptic transmission"/>
    <property type="evidence" value="ECO:0007669"/>
    <property type="project" value="TreeGrafter"/>
</dbReference>
<dbReference type="GO" id="GO:0031267">
    <property type="term" value="F:small GTPase binding"/>
    <property type="evidence" value="ECO:0007669"/>
    <property type="project" value="InterPro"/>
</dbReference>
<dbReference type="CDD" id="cd04028">
    <property type="entry name" value="C2B_RIM1alpha"/>
    <property type="match status" value="1"/>
</dbReference>
<feature type="compositionally biased region" description="Basic and acidic residues" evidence="3">
    <location>
        <begin position="161"/>
        <end position="171"/>
    </location>
</feature>
<feature type="compositionally biased region" description="Basic and acidic residues" evidence="3">
    <location>
        <begin position="260"/>
        <end position="282"/>
    </location>
</feature>
<sequence>MPVQPNFSLVPCSRRRDSTNQHEPGQCCTWQINVVVDLNAAPLDDEPEWYYLSSHEDALPPHMRRSMYVDTESASTNPSTDHLSPPSTTSRLSESDMSDLDLEDSLHRERRTDGASISSVGSSSSPPPEDRQMVISSGLDHRSRRDTTSPPGRRRIATIVGREDLRYRSKDPGLPTHSSRARSQSAAPTDSPSLHVSRSRSKSPRRAPEQPASRSLSPPEARPGYGGSGRMPSRSATATPTGSPKKRQLPQIPSALQLSSRDKVTQHSYMERSSQDLEERARQMKMRMRQMQSFRPGGSGSDSELGMRTHDRYYRGRGGLVSPERDPERDCGDSVSDIESVVSAFSTQSERPRGTRKFSEFSQRETAYGSMGVNYGGTSKRGQLGRSRSTSEVPETEKTGRKRKLGFRKKSKSTITVHRSEEILPTGSRHLMRQSSSQSSEEAEGEDSRVPSMRLGTDGQLSEFIEGLGPGQLVGRQVLAAPALGDIQLSMCDRKNKLEVEVIRARGLQCKTGARILPAPYVKVYLVDGKKCVAKAKTATARRTLDPLYQQQLIFHERYQGCVLQVTVWGDYGRMEGRKVFMGLAQIMLDDLDLSNIVIGWYKLFGTSSLVSLPALTRRGSMASLDSFG</sequence>
<feature type="region of interest" description="Disordered" evidence="3">
    <location>
        <begin position="369"/>
        <end position="453"/>
    </location>
</feature>
<dbReference type="FunFam" id="2.60.40.150:FF:000001">
    <property type="entry name" value="Regulating synaptic membrane exocytosis 3, isoform CRA_a"/>
    <property type="match status" value="1"/>
</dbReference>
<evidence type="ECO:0000256" key="3">
    <source>
        <dbReference type="SAM" id="MobiDB-lite"/>
    </source>
</evidence>
<name>A0A423TDH9_PENVA</name>
<feature type="domain" description="C2" evidence="4">
    <location>
        <begin position="483"/>
        <end position="602"/>
    </location>
</feature>
<dbReference type="GO" id="GO:0048788">
    <property type="term" value="C:cytoskeleton of presynaptic active zone"/>
    <property type="evidence" value="ECO:0007669"/>
    <property type="project" value="TreeGrafter"/>
</dbReference>
<dbReference type="InterPro" id="IPR035892">
    <property type="entry name" value="C2_domain_sf"/>
</dbReference>
<feature type="compositionally biased region" description="Polar residues" evidence="3">
    <location>
        <begin position="72"/>
        <end position="91"/>
    </location>
</feature>
<keyword evidence="1" id="KW-0770">Synapse</keyword>
<feature type="compositionally biased region" description="Polar residues" evidence="3">
    <location>
        <begin position="376"/>
        <end position="393"/>
    </location>
</feature>
<comment type="caution">
    <text evidence="5">The sequence shown here is derived from an EMBL/GenBank/DDBJ whole genome shotgun (WGS) entry which is preliminary data.</text>
</comment>
<protein>
    <recommendedName>
        <fullName evidence="4">C2 domain-containing protein</fullName>
    </recommendedName>
</protein>
<dbReference type="PANTHER" id="PTHR12157:SF21">
    <property type="entry name" value="RAB3 INTERACTING MOLECULE, ISOFORM F"/>
    <property type="match status" value="1"/>
</dbReference>
<feature type="compositionally biased region" description="Basic and acidic residues" evidence="3">
    <location>
        <begin position="104"/>
        <end position="113"/>
    </location>
</feature>
<dbReference type="GO" id="GO:0044325">
    <property type="term" value="F:transmembrane transporter binding"/>
    <property type="evidence" value="ECO:0007669"/>
    <property type="project" value="TreeGrafter"/>
</dbReference>
<organism evidence="5 6">
    <name type="scientific">Penaeus vannamei</name>
    <name type="common">Whiteleg shrimp</name>
    <name type="synonym">Litopenaeus vannamei</name>
    <dbReference type="NCBI Taxonomy" id="6689"/>
    <lineage>
        <taxon>Eukaryota</taxon>
        <taxon>Metazoa</taxon>
        <taxon>Ecdysozoa</taxon>
        <taxon>Arthropoda</taxon>
        <taxon>Crustacea</taxon>
        <taxon>Multicrustacea</taxon>
        <taxon>Malacostraca</taxon>
        <taxon>Eumalacostraca</taxon>
        <taxon>Eucarida</taxon>
        <taxon>Decapoda</taxon>
        <taxon>Dendrobranchiata</taxon>
        <taxon>Penaeoidea</taxon>
        <taxon>Penaeidae</taxon>
        <taxon>Penaeus</taxon>
    </lineage>
</organism>
<feature type="compositionally biased region" description="Basic and acidic residues" evidence="3">
    <location>
        <begin position="323"/>
        <end position="332"/>
    </location>
</feature>
<dbReference type="GO" id="GO:0048791">
    <property type="term" value="P:calcium ion-regulated exocytosis of neurotransmitter"/>
    <property type="evidence" value="ECO:0007669"/>
    <property type="project" value="TreeGrafter"/>
</dbReference>
<dbReference type="AlphaFoldDB" id="A0A423TDH9"/>
<dbReference type="SMART" id="SM00239">
    <property type="entry name" value="C2"/>
    <property type="match status" value="1"/>
</dbReference>
<dbReference type="InterPro" id="IPR039032">
    <property type="entry name" value="Rim-like"/>
</dbReference>
<feature type="compositionally biased region" description="Polar residues" evidence="3">
    <location>
        <begin position="176"/>
        <end position="196"/>
    </location>
</feature>
<evidence type="ECO:0000313" key="6">
    <source>
        <dbReference type="Proteomes" id="UP000283509"/>
    </source>
</evidence>
<evidence type="ECO:0000259" key="4">
    <source>
        <dbReference type="PROSITE" id="PS50004"/>
    </source>
</evidence>
<dbReference type="PROSITE" id="PS50004">
    <property type="entry name" value="C2"/>
    <property type="match status" value="1"/>
</dbReference>
<dbReference type="InterPro" id="IPR000008">
    <property type="entry name" value="C2_dom"/>
</dbReference>
<evidence type="ECO:0000313" key="5">
    <source>
        <dbReference type="EMBL" id="ROT74540.1"/>
    </source>
</evidence>
<evidence type="ECO:0000256" key="1">
    <source>
        <dbReference type="ARBA" id="ARBA00023018"/>
    </source>
</evidence>
<proteinExistence type="predicted"/>
<keyword evidence="6" id="KW-1185">Reference proteome</keyword>
<dbReference type="OrthoDB" id="420032at2759"/>
<feature type="compositionally biased region" description="Basic residues" evidence="3">
    <location>
        <begin position="400"/>
        <end position="412"/>
    </location>
</feature>
<gene>
    <name evidence="5" type="ORF">C7M84_006952</name>
</gene>
<dbReference type="GO" id="GO:0042391">
    <property type="term" value="P:regulation of membrane potential"/>
    <property type="evidence" value="ECO:0007669"/>
    <property type="project" value="TreeGrafter"/>
</dbReference>
<comment type="subcellular location">
    <subcellularLocation>
        <location evidence="2">Synapse</location>
    </subcellularLocation>
</comment>
<feature type="region of interest" description="Disordered" evidence="3">
    <location>
        <begin position="314"/>
        <end position="336"/>
    </location>
</feature>
<feature type="region of interest" description="Disordered" evidence="3">
    <location>
        <begin position="1"/>
        <end position="24"/>
    </location>
</feature>
<reference evidence="5 6" key="2">
    <citation type="submission" date="2019-01" db="EMBL/GenBank/DDBJ databases">
        <title>The decoding of complex shrimp genome reveals the adaptation for benthos swimmer, frequently molting mechanism and breeding impact on genome.</title>
        <authorList>
            <person name="Sun Y."/>
            <person name="Gao Y."/>
            <person name="Yu Y."/>
        </authorList>
    </citation>
    <scope>NUCLEOTIDE SEQUENCE [LARGE SCALE GENOMIC DNA]</scope>
    <source>
        <tissue evidence="5">Muscle</tissue>
    </source>
</reference>
<dbReference type="GO" id="GO:0042734">
    <property type="term" value="C:presynaptic membrane"/>
    <property type="evidence" value="ECO:0007669"/>
    <property type="project" value="TreeGrafter"/>
</dbReference>
<dbReference type="EMBL" id="QCYY01001879">
    <property type="protein sequence ID" value="ROT74540.1"/>
    <property type="molecule type" value="Genomic_DNA"/>
</dbReference>
<reference evidence="5 6" key="1">
    <citation type="submission" date="2018-04" db="EMBL/GenBank/DDBJ databases">
        <authorList>
            <person name="Zhang X."/>
            <person name="Yuan J."/>
            <person name="Li F."/>
            <person name="Xiang J."/>
        </authorList>
    </citation>
    <scope>NUCLEOTIDE SEQUENCE [LARGE SCALE GENOMIC DNA]</scope>
    <source>
        <tissue evidence="5">Muscle</tissue>
    </source>
</reference>
<dbReference type="STRING" id="6689.A0A423TDH9"/>
<dbReference type="Gene3D" id="2.60.40.150">
    <property type="entry name" value="C2 domain"/>
    <property type="match status" value="1"/>
</dbReference>
<dbReference type="PANTHER" id="PTHR12157">
    <property type="entry name" value="REGULATING SYNAPTIC MEMBRANE EXOCYTOSIS PROTEIN"/>
    <property type="match status" value="1"/>
</dbReference>
<accession>A0A423TDH9</accession>
<dbReference type="GO" id="GO:0048167">
    <property type="term" value="P:regulation of synaptic plasticity"/>
    <property type="evidence" value="ECO:0007669"/>
    <property type="project" value="TreeGrafter"/>
</dbReference>